<gene>
    <name evidence="2" type="ORF">ACFQ1Z_11600</name>
</gene>
<sequence length="336" mass="35087">MKNMTLRLAVLGSVAYSAYALAAPGFTALPTTTPLPHPTVAGATTAYVTCNNTGNFGSGVSIKSPTTSPSNECFLTPNPAADLASPVTGYTLVTSANRPVTLNNIYSGNTPIVIGNVLDVVWRKPAATAPVTPTPMCIYGTKFTATATDYNTTAVGNQYFEANGIARGGFIDTVAATPRNVEVAYARMTAVSEVLFRAGRAYKSVQHRPGDQDVPQTGLGGNPSINGLNAWPGSAGAAQQTADLDNNWVEFTTDVNARDDDGSTTASSAMFYIRTSCTTAAPATESNAIRLRQTFQEQSTDGANPAADQNFIQVNISGFVPPNGLTANSPTPLQPY</sequence>
<accession>A0ABW3FB77</accession>
<feature type="signal peptide" evidence="1">
    <location>
        <begin position="1"/>
        <end position="22"/>
    </location>
</feature>
<evidence type="ECO:0000313" key="3">
    <source>
        <dbReference type="Proteomes" id="UP001597128"/>
    </source>
</evidence>
<evidence type="ECO:0000313" key="2">
    <source>
        <dbReference type="EMBL" id="MFD0914195.1"/>
    </source>
</evidence>
<organism evidence="2 3">
    <name type="scientific">Methylophilus luteus</name>
    <dbReference type="NCBI Taxonomy" id="640108"/>
    <lineage>
        <taxon>Bacteria</taxon>
        <taxon>Pseudomonadati</taxon>
        <taxon>Pseudomonadota</taxon>
        <taxon>Betaproteobacteria</taxon>
        <taxon>Nitrosomonadales</taxon>
        <taxon>Methylophilaceae</taxon>
        <taxon>Methylophilus</taxon>
    </lineage>
</organism>
<evidence type="ECO:0000256" key="1">
    <source>
        <dbReference type="SAM" id="SignalP"/>
    </source>
</evidence>
<dbReference type="EMBL" id="JBHTKB010000002">
    <property type="protein sequence ID" value="MFD0914195.1"/>
    <property type="molecule type" value="Genomic_DNA"/>
</dbReference>
<proteinExistence type="predicted"/>
<keyword evidence="3" id="KW-1185">Reference proteome</keyword>
<comment type="caution">
    <text evidence="2">The sequence shown here is derived from an EMBL/GenBank/DDBJ whole genome shotgun (WGS) entry which is preliminary data.</text>
</comment>
<keyword evidence="1" id="KW-0732">Signal</keyword>
<reference evidence="3" key="1">
    <citation type="journal article" date="2019" name="Int. J. Syst. Evol. Microbiol.">
        <title>The Global Catalogue of Microorganisms (GCM) 10K type strain sequencing project: providing services to taxonomists for standard genome sequencing and annotation.</title>
        <authorList>
            <consortium name="The Broad Institute Genomics Platform"/>
            <consortium name="The Broad Institute Genome Sequencing Center for Infectious Disease"/>
            <person name="Wu L."/>
            <person name="Ma J."/>
        </authorList>
    </citation>
    <scope>NUCLEOTIDE SEQUENCE [LARGE SCALE GENOMIC DNA]</scope>
    <source>
        <strain evidence="3">CCUG 58412</strain>
    </source>
</reference>
<protein>
    <submittedName>
        <fullName evidence="2">Uncharacterized protein</fullName>
    </submittedName>
</protein>
<name>A0ABW3FB77_9PROT</name>
<feature type="chain" id="PRO_5045299979" evidence="1">
    <location>
        <begin position="23"/>
        <end position="336"/>
    </location>
</feature>
<dbReference type="RefSeq" id="WP_379057779.1">
    <property type="nucleotide sequence ID" value="NZ_JBHTKB010000002.1"/>
</dbReference>
<dbReference type="Proteomes" id="UP001597128">
    <property type="component" value="Unassembled WGS sequence"/>
</dbReference>